<keyword evidence="2" id="KW-1185">Reference proteome</keyword>
<dbReference type="EMBL" id="OR769219">
    <property type="protein sequence ID" value="WQJ51484.1"/>
    <property type="molecule type" value="Genomic_DNA"/>
</dbReference>
<evidence type="ECO:0000313" key="2">
    <source>
        <dbReference type="Proteomes" id="UP001348805"/>
    </source>
</evidence>
<accession>A0ABZ0Z081</accession>
<dbReference type="Gene3D" id="3.40.960.10">
    <property type="entry name" value="VSR Endonuclease"/>
    <property type="match status" value="1"/>
</dbReference>
<proteinExistence type="predicted"/>
<sequence>MKYLNEQEIVQYCKDNNIDPSICYCKECGKFLAYDNAVFHLHTYTGKLICDDNKLSFLSTRNYNGNEYHLCRCYDCVCNKFPNFKDVRFKFAHKAAKYTQYGFDVPDEDFKPVSKARQCVTKEKMIKRYGKELGLKKWNSYCEKQSVTNTYEYKHEKYGMSHDEFDEYNKSRAVTKENLIKRHGKKEGLKIWNGYIERQRYTCTLDYFIEEYGKEEGTQKYNEFVEKRSEQYYLIGNKSNISLELFSNLKEYYKANDTYIEYTVKSLNNNFYHVDYYDKSLNIVIEFYGDFYHFNPKKYNGNETDYFILGKERTVKDKWKHDKERIDDIQQTLNCKVIIVWESTYKNDKKGTINSLIQMINNKEQLNNITEI</sequence>
<protein>
    <submittedName>
        <fullName evidence="1">Uncharacterized protein</fullName>
    </submittedName>
</protein>
<dbReference type="Proteomes" id="UP001348805">
    <property type="component" value="Segment"/>
</dbReference>
<evidence type="ECO:0000313" key="1">
    <source>
        <dbReference type="EMBL" id="WQJ51484.1"/>
    </source>
</evidence>
<reference evidence="1 2" key="1">
    <citation type="submission" date="2023-11" db="EMBL/GenBank/DDBJ databases">
        <authorList>
            <person name="Cook R."/>
            <person name="Crisci M."/>
            <person name="Pye H."/>
            <person name="Adriaenssens E."/>
            <person name="Santini J."/>
        </authorList>
    </citation>
    <scope>NUCLEOTIDE SEQUENCE [LARGE SCALE GENOMIC DNA]</scope>
    <source>
        <strain evidence="1">Lak_Megaphage_RVC_AP3_GC26</strain>
    </source>
</reference>
<organism evidence="1 2">
    <name type="scientific">phage Lak_Megaphage_RVC_AP3_GC26</name>
    <dbReference type="NCBI Taxonomy" id="3109225"/>
    <lineage>
        <taxon>Viruses</taxon>
        <taxon>Duplodnaviria</taxon>
        <taxon>Heunggongvirae</taxon>
        <taxon>Uroviricota</taxon>
        <taxon>Caudoviricetes</taxon>
        <taxon>Caudoviricetes code 15 clade</taxon>
    </lineage>
</organism>
<name>A0ABZ0Z081_9CAUD</name>